<dbReference type="CDD" id="cd06267">
    <property type="entry name" value="PBP1_LacI_sugar_binding-like"/>
    <property type="match status" value="1"/>
</dbReference>
<dbReference type="Pfam" id="PF00356">
    <property type="entry name" value="LacI"/>
    <property type="match status" value="1"/>
</dbReference>
<evidence type="ECO:0000256" key="3">
    <source>
        <dbReference type="ARBA" id="ARBA00023163"/>
    </source>
</evidence>
<evidence type="ECO:0000256" key="1">
    <source>
        <dbReference type="ARBA" id="ARBA00023015"/>
    </source>
</evidence>
<dbReference type="SMART" id="SM00354">
    <property type="entry name" value="HTH_LACI"/>
    <property type="match status" value="1"/>
</dbReference>
<dbReference type="PROSITE" id="PS50932">
    <property type="entry name" value="HTH_LACI_2"/>
    <property type="match status" value="1"/>
</dbReference>
<dbReference type="Pfam" id="PF13377">
    <property type="entry name" value="Peripla_BP_3"/>
    <property type="match status" value="1"/>
</dbReference>
<keyword evidence="6" id="KW-1185">Reference proteome</keyword>
<dbReference type="EMBL" id="BOMG01000042">
    <property type="protein sequence ID" value="GID54632.1"/>
    <property type="molecule type" value="Genomic_DNA"/>
</dbReference>
<protein>
    <submittedName>
        <fullName evidence="5">LacI family transcriptional regulator</fullName>
    </submittedName>
</protein>
<keyword evidence="1" id="KW-0805">Transcription regulation</keyword>
<dbReference type="RefSeq" id="WP_203795725.1">
    <property type="nucleotide sequence ID" value="NZ_BAAAQE010000036.1"/>
</dbReference>
<dbReference type="Proteomes" id="UP000612282">
    <property type="component" value="Unassembled WGS sequence"/>
</dbReference>
<dbReference type="SUPFAM" id="SSF53822">
    <property type="entry name" value="Periplasmic binding protein-like I"/>
    <property type="match status" value="1"/>
</dbReference>
<dbReference type="Gene3D" id="1.10.260.40">
    <property type="entry name" value="lambda repressor-like DNA-binding domains"/>
    <property type="match status" value="1"/>
</dbReference>
<proteinExistence type="predicted"/>
<dbReference type="Gene3D" id="3.40.50.2300">
    <property type="match status" value="2"/>
</dbReference>
<dbReference type="InterPro" id="IPR000843">
    <property type="entry name" value="HTH_LacI"/>
</dbReference>
<dbReference type="SUPFAM" id="SSF47413">
    <property type="entry name" value="lambda repressor-like DNA-binding domains"/>
    <property type="match status" value="1"/>
</dbReference>
<evidence type="ECO:0000313" key="5">
    <source>
        <dbReference type="EMBL" id="GID54632.1"/>
    </source>
</evidence>
<comment type="caution">
    <text evidence="5">The sequence shown here is derived from an EMBL/GenBank/DDBJ whole genome shotgun (WGS) entry which is preliminary data.</text>
</comment>
<dbReference type="InterPro" id="IPR010982">
    <property type="entry name" value="Lambda_DNA-bd_dom_sf"/>
</dbReference>
<evidence type="ECO:0000256" key="2">
    <source>
        <dbReference type="ARBA" id="ARBA00023125"/>
    </source>
</evidence>
<evidence type="ECO:0000259" key="4">
    <source>
        <dbReference type="PROSITE" id="PS50932"/>
    </source>
</evidence>
<organism evidence="5 6">
    <name type="scientific">Actinoplanes couchii</name>
    <dbReference type="NCBI Taxonomy" id="403638"/>
    <lineage>
        <taxon>Bacteria</taxon>
        <taxon>Bacillati</taxon>
        <taxon>Actinomycetota</taxon>
        <taxon>Actinomycetes</taxon>
        <taxon>Micromonosporales</taxon>
        <taxon>Micromonosporaceae</taxon>
        <taxon>Actinoplanes</taxon>
    </lineage>
</organism>
<dbReference type="PANTHER" id="PTHR30146">
    <property type="entry name" value="LACI-RELATED TRANSCRIPTIONAL REPRESSOR"/>
    <property type="match status" value="1"/>
</dbReference>
<gene>
    <name evidence="5" type="ORF">Aco03nite_030360</name>
</gene>
<keyword evidence="3" id="KW-0804">Transcription</keyword>
<name>A0ABQ3X821_9ACTN</name>
<feature type="domain" description="HTH lacI-type" evidence="4">
    <location>
        <begin position="11"/>
        <end position="66"/>
    </location>
</feature>
<dbReference type="CDD" id="cd01392">
    <property type="entry name" value="HTH_LacI"/>
    <property type="match status" value="1"/>
</dbReference>
<keyword evidence="2" id="KW-0238">DNA-binding</keyword>
<reference evidence="5 6" key="1">
    <citation type="submission" date="2021-01" db="EMBL/GenBank/DDBJ databases">
        <title>Whole genome shotgun sequence of Actinoplanes couchii NBRC 106145.</title>
        <authorList>
            <person name="Komaki H."/>
            <person name="Tamura T."/>
        </authorList>
    </citation>
    <scope>NUCLEOTIDE SEQUENCE [LARGE SCALE GENOMIC DNA]</scope>
    <source>
        <strain evidence="5 6">NBRC 106145</strain>
    </source>
</reference>
<sequence>MSDRQARKQAVTQADVARHAGVSGAVVSYVVHGGPRPVAAETALRVRASIEALGYRPNASAAALRTGSSKLLGLVVPDIGNTLWADLTVAAGRCAADRGYDLITASSEGSATIERQHLQSLAGRQVEGLLVTVVDMVDPDVAGITGTGIPTVLLNVFSDAPGVSSIGVDARRGAADGVTHLLGHGYRDVGLIIHPDETVELREQGWEQALGSRGPIERGPSTRQGGYEAALRLFGRPDRPRSVFVSSDMQAIGCLRALWELGLRVPEDVAVVSFDGAADSAFTTPPLTVVRQPVGLMARQAVDLVLDGGPARRIVEPATLTVRKSCGC</sequence>
<evidence type="ECO:0000313" key="6">
    <source>
        <dbReference type="Proteomes" id="UP000612282"/>
    </source>
</evidence>
<dbReference type="PANTHER" id="PTHR30146:SF109">
    <property type="entry name" value="HTH-TYPE TRANSCRIPTIONAL REGULATOR GALS"/>
    <property type="match status" value="1"/>
</dbReference>
<dbReference type="InterPro" id="IPR028082">
    <property type="entry name" value="Peripla_BP_I"/>
</dbReference>
<dbReference type="InterPro" id="IPR046335">
    <property type="entry name" value="LacI/GalR-like_sensor"/>
</dbReference>
<accession>A0ABQ3X821</accession>